<organism evidence="2 3">
    <name type="scientific">Cynara cardunculus var. scolymus</name>
    <name type="common">Globe artichoke</name>
    <name type="synonym">Cynara scolymus</name>
    <dbReference type="NCBI Taxonomy" id="59895"/>
    <lineage>
        <taxon>Eukaryota</taxon>
        <taxon>Viridiplantae</taxon>
        <taxon>Streptophyta</taxon>
        <taxon>Embryophyta</taxon>
        <taxon>Tracheophyta</taxon>
        <taxon>Spermatophyta</taxon>
        <taxon>Magnoliopsida</taxon>
        <taxon>eudicotyledons</taxon>
        <taxon>Gunneridae</taxon>
        <taxon>Pentapetalae</taxon>
        <taxon>asterids</taxon>
        <taxon>campanulids</taxon>
        <taxon>Asterales</taxon>
        <taxon>Asteraceae</taxon>
        <taxon>Carduoideae</taxon>
        <taxon>Cardueae</taxon>
        <taxon>Carduinae</taxon>
        <taxon>Cynara</taxon>
    </lineage>
</organism>
<evidence type="ECO:0000313" key="2">
    <source>
        <dbReference type="EMBL" id="KVI11486.1"/>
    </source>
</evidence>
<dbReference type="InterPro" id="IPR007641">
    <property type="entry name" value="RNA_pol_Rpb2_7"/>
</dbReference>
<dbReference type="GO" id="GO:0000428">
    <property type="term" value="C:DNA-directed RNA polymerase complex"/>
    <property type="evidence" value="ECO:0007669"/>
    <property type="project" value="UniProtKB-KW"/>
</dbReference>
<keyword evidence="2" id="KW-0240">DNA-directed RNA polymerase</keyword>
<keyword evidence="2" id="KW-0804">Transcription</keyword>
<evidence type="ECO:0000313" key="3">
    <source>
        <dbReference type="Proteomes" id="UP000243975"/>
    </source>
</evidence>
<evidence type="ECO:0000259" key="1">
    <source>
        <dbReference type="Pfam" id="PF04560"/>
    </source>
</evidence>
<protein>
    <submittedName>
        <fullName evidence="2">DNA-directed RNA polymerase, subunit 2</fullName>
    </submittedName>
</protein>
<dbReference type="GO" id="GO:0003899">
    <property type="term" value="F:DNA-directed RNA polymerase activity"/>
    <property type="evidence" value="ECO:0007669"/>
    <property type="project" value="InterPro"/>
</dbReference>
<dbReference type="Gramene" id="KVI11486">
    <property type="protein sequence ID" value="KVI11486"/>
    <property type="gene ID" value="Ccrd_010096"/>
</dbReference>
<keyword evidence="3" id="KW-1185">Reference proteome</keyword>
<accession>A0A103YLR3</accession>
<sequence length="71" mass="8101">MEVWALEGFGAAYILQEMLTYKSDHIRARQEENFSHRISCRKVIIYNFELSIPPKGRVGLFLSSILGLGTV</sequence>
<dbReference type="Proteomes" id="UP000243975">
    <property type="component" value="Unassembled WGS sequence"/>
</dbReference>
<dbReference type="AlphaFoldDB" id="A0A103YLR3"/>
<name>A0A103YLR3_CYNCS</name>
<dbReference type="SUPFAM" id="SSF64484">
    <property type="entry name" value="beta and beta-prime subunits of DNA dependent RNA-polymerase"/>
    <property type="match status" value="1"/>
</dbReference>
<comment type="caution">
    <text evidence="2">The sequence shown here is derived from an EMBL/GenBank/DDBJ whole genome shotgun (WGS) entry which is preliminary data.</text>
</comment>
<dbReference type="GO" id="GO:0006351">
    <property type="term" value="P:DNA-templated transcription"/>
    <property type="evidence" value="ECO:0007669"/>
    <property type="project" value="InterPro"/>
</dbReference>
<dbReference type="STRING" id="59895.A0A103YLR3"/>
<dbReference type="EMBL" id="LEKV01000113">
    <property type="protein sequence ID" value="KVI11486.1"/>
    <property type="molecule type" value="Genomic_DNA"/>
</dbReference>
<proteinExistence type="predicted"/>
<gene>
    <name evidence="2" type="ORF">Ccrd_010096</name>
</gene>
<dbReference type="Pfam" id="PF04560">
    <property type="entry name" value="RNA_pol_Rpb2_7"/>
    <property type="match status" value="1"/>
</dbReference>
<reference evidence="2 3" key="1">
    <citation type="journal article" date="2016" name="Sci. Rep.">
        <title>The genome sequence of the outbreeding globe artichoke constructed de novo incorporating a phase-aware low-pass sequencing strategy of F1 progeny.</title>
        <authorList>
            <person name="Scaglione D."/>
            <person name="Reyes-Chin-Wo S."/>
            <person name="Acquadro A."/>
            <person name="Froenicke L."/>
            <person name="Portis E."/>
            <person name="Beitel C."/>
            <person name="Tirone M."/>
            <person name="Mauro R."/>
            <person name="Lo Monaco A."/>
            <person name="Mauromicale G."/>
            <person name="Faccioli P."/>
            <person name="Cattivelli L."/>
            <person name="Rieseberg L."/>
            <person name="Michelmore R."/>
            <person name="Lanteri S."/>
        </authorList>
    </citation>
    <scope>NUCLEOTIDE SEQUENCE [LARGE SCALE GENOMIC DNA]</scope>
    <source>
        <strain evidence="2">2C</strain>
    </source>
</reference>
<feature type="domain" description="RNA polymerase Rpb2" evidence="1">
    <location>
        <begin position="1"/>
        <end position="33"/>
    </location>
</feature>
<dbReference type="GO" id="GO:0003677">
    <property type="term" value="F:DNA binding"/>
    <property type="evidence" value="ECO:0007669"/>
    <property type="project" value="InterPro"/>
</dbReference>